<dbReference type="SMART" id="SM00212">
    <property type="entry name" value="UBCc"/>
    <property type="match status" value="1"/>
</dbReference>
<evidence type="ECO:0000313" key="11">
    <source>
        <dbReference type="Proteomes" id="UP001432322"/>
    </source>
</evidence>
<evidence type="ECO:0000259" key="9">
    <source>
        <dbReference type="PROSITE" id="PS50127"/>
    </source>
</evidence>
<reference evidence="10" key="1">
    <citation type="submission" date="2023-10" db="EMBL/GenBank/DDBJ databases">
        <title>Genome assembly of Pristionchus species.</title>
        <authorList>
            <person name="Yoshida K."/>
            <person name="Sommer R.J."/>
        </authorList>
    </citation>
    <scope>NUCLEOTIDE SEQUENCE</scope>
    <source>
        <strain evidence="10">RS5133</strain>
    </source>
</reference>
<dbReference type="CDD" id="cd23800">
    <property type="entry name" value="UBCc_UBE2K"/>
    <property type="match status" value="1"/>
</dbReference>
<protein>
    <recommendedName>
        <fullName evidence="1">E2 ubiquitin-conjugating enzyme</fullName>
        <ecNumber evidence="1">2.3.2.23</ecNumber>
    </recommendedName>
</protein>
<keyword evidence="4 7" id="KW-0833">Ubl conjugation pathway</keyword>
<feature type="domain" description="UBC core" evidence="9">
    <location>
        <begin position="4"/>
        <end position="154"/>
    </location>
</feature>
<dbReference type="SUPFAM" id="SSF46934">
    <property type="entry name" value="UBA-like"/>
    <property type="match status" value="1"/>
</dbReference>
<evidence type="ECO:0000259" key="8">
    <source>
        <dbReference type="PROSITE" id="PS50030"/>
    </source>
</evidence>
<dbReference type="PROSITE" id="PS50127">
    <property type="entry name" value="UBC_2"/>
    <property type="match status" value="1"/>
</dbReference>
<evidence type="ECO:0000256" key="5">
    <source>
        <dbReference type="ARBA" id="ARBA00022840"/>
    </source>
</evidence>
<organism evidence="10 11">
    <name type="scientific">Pristionchus fissidentatus</name>
    <dbReference type="NCBI Taxonomy" id="1538716"/>
    <lineage>
        <taxon>Eukaryota</taxon>
        <taxon>Metazoa</taxon>
        <taxon>Ecdysozoa</taxon>
        <taxon>Nematoda</taxon>
        <taxon>Chromadorea</taxon>
        <taxon>Rhabditida</taxon>
        <taxon>Rhabditina</taxon>
        <taxon>Diplogasteromorpha</taxon>
        <taxon>Diplogasteroidea</taxon>
        <taxon>Neodiplogasteridae</taxon>
        <taxon>Pristionchus</taxon>
    </lineage>
</organism>
<dbReference type="InterPro" id="IPR015940">
    <property type="entry name" value="UBA"/>
</dbReference>
<dbReference type="Gene3D" id="3.10.110.10">
    <property type="entry name" value="Ubiquitin Conjugating Enzyme"/>
    <property type="match status" value="1"/>
</dbReference>
<dbReference type="EC" id="2.3.2.23" evidence="1"/>
<keyword evidence="2" id="KW-0808">Transferase</keyword>
<evidence type="ECO:0000313" key="10">
    <source>
        <dbReference type="EMBL" id="GMT19827.1"/>
    </source>
</evidence>
<dbReference type="Proteomes" id="UP001432322">
    <property type="component" value="Unassembled WGS sequence"/>
</dbReference>
<dbReference type="InterPro" id="IPR000608">
    <property type="entry name" value="UBC"/>
</dbReference>
<evidence type="ECO:0000256" key="3">
    <source>
        <dbReference type="ARBA" id="ARBA00022741"/>
    </source>
</evidence>
<accession>A0AAV5VP68</accession>
<dbReference type="SUPFAM" id="SSF54495">
    <property type="entry name" value="UBC-like"/>
    <property type="match status" value="1"/>
</dbReference>
<dbReference type="InterPro" id="IPR009060">
    <property type="entry name" value="UBA-like_sf"/>
</dbReference>
<name>A0AAV5VP68_9BILA</name>
<keyword evidence="3 7" id="KW-0547">Nucleotide-binding</keyword>
<dbReference type="PROSITE" id="PS50030">
    <property type="entry name" value="UBA"/>
    <property type="match status" value="1"/>
</dbReference>
<sequence length="200" mass="22415">MSSIAFSRIQRECKEIITSKDLNNSGISIEMLNDKLTHMKGTINGPPDTPYEGGQFDLDIVIPQNYPFHPPKVTFATRIWHPNVSSQTGLICLDILKDQWAASLTLRTVLLSIQSLLALPEPKDPQDAVVAKQKMSEPKLFEKTAHFWTSHYAKGKSEKDAEFVEKIVQLKDMGISEDKAISVLSCCGWDLMKAIDYAFS</sequence>
<dbReference type="PANTHER" id="PTHR24068">
    <property type="entry name" value="UBIQUITIN-CONJUGATING ENZYME E2"/>
    <property type="match status" value="1"/>
</dbReference>
<dbReference type="PROSITE" id="PS00183">
    <property type="entry name" value="UBC_1"/>
    <property type="match status" value="1"/>
</dbReference>
<evidence type="ECO:0000256" key="2">
    <source>
        <dbReference type="ARBA" id="ARBA00022679"/>
    </source>
</evidence>
<dbReference type="GO" id="GO:0005524">
    <property type="term" value="F:ATP binding"/>
    <property type="evidence" value="ECO:0007669"/>
    <property type="project" value="UniProtKB-UniRule"/>
</dbReference>
<evidence type="ECO:0000256" key="1">
    <source>
        <dbReference type="ARBA" id="ARBA00012486"/>
    </source>
</evidence>
<gene>
    <name evidence="10" type="ORF">PFISCL1PPCAC_11124</name>
</gene>
<dbReference type="GO" id="GO:0061631">
    <property type="term" value="F:ubiquitin conjugating enzyme activity"/>
    <property type="evidence" value="ECO:0007669"/>
    <property type="project" value="UniProtKB-EC"/>
</dbReference>
<proteinExistence type="inferred from homology"/>
<dbReference type="InterPro" id="IPR023313">
    <property type="entry name" value="UBQ-conjugating_AS"/>
</dbReference>
<keyword evidence="5 7" id="KW-0067">ATP-binding</keyword>
<dbReference type="AlphaFoldDB" id="A0AAV5VP68"/>
<dbReference type="InterPro" id="IPR016135">
    <property type="entry name" value="UBQ-conjugating_enzyme/RWD"/>
</dbReference>
<comment type="caution">
    <text evidence="10">The sequence shown here is derived from an EMBL/GenBank/DDBJ whole genome shotgun (WGS) entry which is preliminary data.</text>
</comment>
<feature type="domain" description="UBA" evidence="8">
    <location>
        <begin position="158"/>
        <end position="200"/>
    </location>
</feature>
<evidence type="ECO:0000256" key="4">
    <source>
        <dbReference type="ARBA" id="ARBA00022786"/>
    </source>
</evidence>
<dbReference type="Pfam" id="PF00179">
    <property type="entry name" value="UQ_con"/>
    <property type="match status" value="1"/>
</dbReference>
<dbReference type="EMBL" id="BTSY01000003">
    <property type="protein sequence ID" value="GMT19827.1"/>
    <property type="molecule type" value="Genomic_DNA"/>
</dbReference>
<keyword evidence="11" id="KW-1185">Reference proteome</keyword>
<evidence type="ECO:0000256" key="6">
    <source>
        <dbReference type="PROSITE-ProRule" id="PRU10133"/>
    </source>
</evidence>
<dbReference type="FunFam" id="3.10.110.10:FF:000037">
    <property type="entry name" value="ubiquitin-conjugating enzyme E2 27"/>
    <property type="match status" value="1"/>
</dbReference>
<feature type="active site" description="Glycyl thioester intermediate" evidence="6">
    <location>
        <position position="92"/>
    </location>
</feature>
<evidence type="ECO:0000256" key="7">
    <source>
        <dbReference type="RuleBase" id="RU362109"/>
    </source>
</evidence>
<dbReference type="Gene3D" id="1.10.8.10">
    <property type="entry name" value="DNA helicase RuvA subunit, C-terminal domain"/>
    <property type="match status" value="1"/>
</dbReference>
<comment type="similarity">
    <text evidence="7">Belongs to the ubiquitin-conjugating enzyme family.</text>
</comment>